<dbReference type="GO" id="GO:0019239">
    <property type="term" value="F:deaminase activity"/>
    <property type="evidence" value="ECO:0007669"/>
    <property type="project" value="TreeGrafter"/>
</dbReference>
<dbReference type="Proteomes" id="UP000028401">
    <property type="component" value="Unassembled WGS sequence"/>
</dbReference>
<dbReference type="SMR" id="A0A084ABE5"/>
<dbReference type="PANTHER" id="PTHR11803:SF39">
    <property type="entry name" value="2-IMINOBUTANOATE_2-IMINOPROPANOATE DEAMINASE"/>
    <property type="match status" value="1"/>
</dbReference>
<dbReference type="PANTHER" id="PTHR11803">
    <property type="entry name" value="2-IMINOBUTANOATE/2-IMINOPROPANOATE DEAMINASE RIDA"/>
    <property type="match status" value="1"/>
</dbReference>
<dbReference type="GO" id="GO:0005829">
    <property type="term" value="C:cytosol"/>
    <property type="evidence" value="ECO:0007669"/>
    <property type="project" value="TreeGrafter"/>
</dbReference>
<dbReference type="EMBL" id="AZSI01000031">
    <property type="protein sequence ID" value="KEY62624.1"/>
    <property type="molecule type" value="Genomic_DNA"/>
</dbReference>
<dbReference type="NCBIfam" id="TIGR00004">
    <property type="entry name" value="Rid family detoxifying hydrolase"/>
    <property type="match status" value="1"/>
</dbReference>
<evidence type="ECO:0000313" key="2">
    <source>
        <dbReference type="EMBL" id="KEY62624.1"/>
    </source>
</evidence>
<dbReference type="Pfam" id="PF01042">
    <property type="entry name" value="Ribonuc_L-PSP"/>
    <property type="match status" value="1"/>
</dbReference>
<dbReference type="RefSeq" id="WP_011835153.1">
    <property type="nucleotide sequence ID" value="NZ_AZSI01000031.1"/>
</dbReference>
<sequence length="126" mass="13674">MNIIATPNAPAAIGPYVQGKIVNGLLYASGQIPLNPLDGEIVGDTIELQTEQVMKNIAAILKEAHSDFDSVIKTTCFLKNIEDFSKFNAIYSKFFDKSFPARSAVGVAGLPKEVLIEIEFIAEIKS</sequence>
<dbReference type="PROSITE" id="PS01094">
    <property type="entry name" value="UPF0076"/>
    <property type="match status" value="1"/>
</dbReference>
<dbReference type="Gene3D" id="3.30.1330.40">
    <property type="entry name" value="RutC-like"/>
    <property type="match status" value="1"/>
</dbReference>
<dbReference type="InterPro" id="IPR035959">
    <property type="entry name" value="RutC-like_sf"/>
</dbReference>
<organism evidence="2 3">
    <name type="scientific">Lactococcus cremoris subsp. cremoris GE214</name>
    <dbReference type="NCBI Taxonomy" id="1415168"/>
    <lineage>
        <taxon>Bacteria</taxon>
        <taxon>Bacillati</taxon>
        <taxon>Bacillota</taxon>
        <taxon>Bacilli</taxon>
        <taxon>Lactobacillales</taxon>
        <taxon>Streptococcaceae</taxon>
        <taxon>Lactococcus</taxon>
        <taxon>Lactococcus cremoris subsp. cremoris</taxon>
    </lineage>
</organism>
<proteinExistence type="inferred from homology"/>
<name>A0A084ABE5_LACLC</name>
<dbReference type="InterPro" id="IPR019897">
    <property type="entry name" value="RidA_CS"/>
</dbReference>
<dbReference type="AlphaFoldDB" id="A0A084ABE5"/>
<dbReference type="InterPro" id="IPR006175">
    <property type="entry name" value="YjgF/YER057c/UK114"/>
</dbReference>
<comment type="caution">
    <text evidence="2">The sequence shown here is derived from an EMBL/GenBank/DDBJ whole genome shotgun (WGS) entry which is preliminary data.</text>
</comment>
<dbReference type="CDD" id="cd00448">
    <property type="entry name" value="YjgF_YER057c_UK114_family"/>
    <property type="match status" value="1"/>
</dbReference>
<accession>A0A084ABE5</accession>
<dbReference type="SUPFAM" id="SSF55298">
    <property type="entry name" value="YjgF-like"/>
    <property type="match status" value="1"/>
</dbReference>
<protein>
    <submittedName>
        <fullName evidence="2">Putative regulator AldR</fullName>
    </submittedName>
</protein>
<evidence type="ECO:0000313" key="3">
    <source>
        <dbReference type="Proteomes" id="UP000028401"/>
    </source>
</evidence>
<evidence type="ECO:0000256" key="1">
    <source>
        <dbReference type="ARBA" id="ARBA00010552"/>
    </source>
</evidence>
<comment type="similarity">
    <text evidence="1">Belongs to the RutC family.</text>
</comment>
<dbReference type="InterPro" id="IPR006056">
    <property type="entry name" value="RidA"/>
</dbReference>
<gene>
    <name evidence="2" type="ORF">U725_01221</name>
</gene>
<reference evidence="2 3" key="1">
    <citation type="submission" date="2014-06" db="EMBL/GenBank/DDBJ databases">
        <title>Draft genome sequence of the putrescine producing strain Lactococcus lactis subsp cremoris GE214.</title>
        <authorList>
            <person name="Ladero V."/>
            <person name="Linares D.M."/>
            <person name="del Rio B."/>
            <person name="Mayo B."/>
            <person name="Martin M.C."/>
            <person name="Fernandez M."/>
            <person name="Alvarez M.A."/>
        </authorList>
    </citation>
    <scope>NUCLEOTIDE SEQUENCE [LARGE SCALE GENOMIC DNA]</scope>
    <source>
        <strain evidence="2 3">GE214</strain>
    </source>
</reference>
<dbReference type="FunFam" id="3.30.1330.40:FF:000001">
    <property type="entry name" value="L-PSP family endoribonuclease"/>
    <property type="match status" value="1"/>
</dbReference>
<dbReference type="PATRIC" id="fig|1415168.3.peg.1303"/>